<feature type="domain" description="FAD-binding FR-type" evidence="9">
    <location>
        <begin position="1"/>
        <end position="86"/>
    </location>
</feature>
<evidence type="ECO:0000313" key="11">
    <source>
        <dbReference type="Proteomes" id="UP000006072"/>
    </source>
</evidence>
<dbReference type="Proteomes" id="UP000006072">
    <property type="component" value="Unassembled WGS sequence"/>
</dbReference>
<dbReference type="PANTHER" id="PTHR47354:SF1">
    <property type="entry name" value="CARNITINE MONOOXYGENASE REDUCTASE SUBUNIT"/>
    <property type="match status" value="1"/>
</dbReference>
<dbReference type="PROSITE" id="PS51384">
    <property type="entry name" value="FAD_FR"/>
    <property type="match status" value="1"/>
</dbReference>
<protein>
    <submittedName>
        <fullName evidence="10">Phthalate 4,5-dioxygenase</fullName>
    </submittedName>
</protein>
<evidence type="ECO:0000256" key="2">
    <source>
        <dbReference type="ARBA" id="ARBA00022630"/>
    </source>
</evidence>
<organism evidence="10 11">
    <name type="scientific">Mycolicibacterium vaccae ATCC 25954</name>
    <dbReference type="NCBI Taxonomy" id="1194972"/>
    <lineage>
        <taxon>Bacteria</taxon>
        <taxon>Bacillati</taxon>
        <taxon>Actinomycetota</taxon>
        <taxon>Actinomycetes</taxon>
        <taxon>Mycobacteriales</taxon>
        <taxon>Mycobacteriaceae</taxon>
        <taxon>Mycolicibacterium</taxon>
    </lineage>
</organism>
<evidence type="ECO:0000256" key="3">
    <source>
        <dbReference type="ARBA" id="ARBA00022714"/>
    </source>
</evidence>
<dbReference type="GO" id="GO:0046872">
    <property type="term" value="F:metal ion binding"/>
    <property type="evidence" value="ECO:0007669"/>
    <property type="project" value="UniProtKB-KW"/>
</dbReference>
<dbReference type="HOGENOM" id="CLU_003827_17_0_11"/>
<keyword evidence="5" id="KW-0560">Oxidoreductase</keyword>
<dbReference type="InterPro" id="IPR001041">
    <property type="entry name" value="2Fe-2S_ferredoxin-type"/>
</dbReference>
<keyword evidence="6" id="KW-0408">Iron</keyword>
<feature type="domain" description="2Fe-2S ferredoxin-type" evidence="8">
    <location>
        <begin position="212"/>
        <end position="297"/>
    </location>
</feature>
<dbReference type="SUPFAM" id="SSF54292">
    <property type="entry name" value="2Fe-2S ferredoxin-like"/>
    <property type="match status" value="1"/>
</dbReference>
<dbReference type="GO" id="GO:0051213">
    <property type="term" value="F:dioxygenase activity"/>
    <property type="evidence" value="ECO:0007669"/>
    <property type="project" value="UniProtKB-KW"/>
</dbReference>
<dbReference type="CDD" id="cd00207">
    <property type="entry name" value="fer2"/>
    <property type="match status" value="1"/>
</dbReference>
<comment type="cofactor">
    <cofactor evidence="1">
        <name>FAD</name>
        <dbReference type="ChEBI" id="CHEBI:57692"/>
    </cofactor>
</comment>
<dbReference type="InterPro" id="IPR050415">
    <property type="entry name" value="MRET"/>
</dbReference>
<dbReference type="Gene3D" id="2.40.30.10">
    <property type="entry name" value="Translation factors"/>
    <property type="match status" value="1"/>
</dbReference>
<evidence type="ECO:0000256" key="7">
    <source>
        <dbReference type="ARBA" id="ARBA00023014"/>
    </source>
</evidence>
<keyword evidence="10" id="KW-0223">Dioxygenase</keyword>
<name>K0V4V5_MYCVA</name>
<keyword evidence="7" id="KW-0411">Iron-sulfur</keyword>
<keyword evidence="11" id="KW-1185">Reference proteome</keyword>
<evidence type="ECO:0000256" key="5">
    <source>
        <dbReference type="ARBA" id="ARBA00023002"/>
    </source>
</evidence>
<dbReference type="PRINTS" id="PR00409">
    <property type="entry name" value="PHDIOXRDTASE"/>
</dbReference>
<dbReference type="Gene3D" id="3.40.50.80">
    <property type="entry name" value="Nucleotide-binding domain of ferredoxin-NADP reductase (FNR) module"/>
    <property type="match status" value="1"/>
</dbReference>
<dbReference type="EMBL" id="ALQA01000019">
    <property type="protein sequence ID" value="EJZ09838.1"/>
    <property type="molecule type" value="Genomic_DNA"/>
</dbReference>
<keyword evidence="2" id="KW-0285">Flavoprotein</keyword>
<dbReference type="SUPFAM" id="SSF52343">
    <property type="entry name" value="Ferredoxin reductase-like, C-terminal NADP-linked domain"/>
    <property type="match status" value="1"/>
</dbReference>
<dbReference type="InterPro" id="IPR017927">
    <property type="entry name" value="FAD-bd_FR_type"/>
</dbReference>
<dbReference type="AlphaFoldDB" id="K0V4V5"/>
<dbReference type="PROSITE" id="PS00197">
    <property type="entry name" value="2FE2S_FER_1"/>
    <property type="match status" value="1"/>
</dbReference>
<evidence type="ECO:0000256" key="6">
    <source>
        <dbReference type="ARBA" id="ARBA00023004"/>
    </source>
</evidence>
<dbReference type="Pfam" id="PF00111">
    <property type="entry name" value="Fer2"/>
    <property type="match status" value="1"/>
</dbReference>
<dbReference type="PANTHER" id="PTHR47354">
    <property type="entry name" value="NADH OXIDOREDUCTASE HCR"/>
    <property type="match status" value="1"/>
</dbReference>
<dbReference type="eggNOG" id="COG1018">
    <property type="taxonomic scope" value="Bacteria"/>
</dbReference>
<dbReference type="InterPro" id="IPR039261">
    <property type="entry name" value="FNR_nucleotide-bd"/>
</dbReference>
<dbReference type="InterPro" id="IPR017938">
    <property type="entry name" value="Riboflavin_synthase-like_b-brl"/>
</dbReference>
<keyword evidence="4" id="KW-0479">Metal-binding</keyword>
<dbReference type="PROSITE" id="PS51085">
    <property type="entry name" value="2FE2S_FER_2"/>
    <property type="match status" value="1"/>
</dbReference>
<dbReference type="PATRIC" id="fig|1194972.3.peg.2239"/>
<dbReference type="GO" id="GO:0051537">
    <property type="term" value="F:2 iron, 2 sulfur cluster binding"/>
    <property type="evidence" value="ECO:0007669"/>
    <property type="project" value="UniProtKB-KW"/>
</dbReference>
<keyword evidence="3" id="KW-0001">2Fe-2S</keyword>
<comment type="caution">
    <text evidence="10">The sequence shown here is derived from an EMBL/GenBank/DDBJ whole genome shotgun (WGS) entry which is preliminary data.</text>
</comment>
<dbReference type="InterPro" id="IPR012675">
    <property type="entry name" value="Beta-grasp_dom_sf"/>
</dbReference>
<reference evidence="10 11" key="1">
    <citation type="journal article" date="2012" name="J. Bacteriol.">
        <title>Complete Genome Sequence of Mycobacterium vaccae Type Strain ATCC 25954.</title>
        <authorList>
            <person name="Ho Y.S."/>
            <person name="Adroub S.A."/>
            <person name="Abadi M."/>
            <person name="Al Alwan B."/>
            <person name="Alkhateeb R."/>
            <person name="Gao G."/>
            <person name="Ragab A."/>
            <person name="Ali S."/>
            <person name="van Soolingen D."/>
            <person name="Bitter W."/>
            <person name="Pain A."/>
            <person name="Abdallah A.M."/>
        </authorList>
    </citation>
    <scope>NUCLEOTIDE SEQUENCE [LARGE SCALE GENOMIC DNA]</scope>
    <source>
        <strain evidence="10 11">ATCC 25954</strain>
    </source>
</reference>
<dbReference type="CDD" id="cd06185">
    <property type="entry name" value="PDR_like"/>
    <property type="match status" value="1"/>
</dbReference>
<evidence type="ECO:0000256" key="4">
    <source>
        <dbReference type="ARBA" id="ARBA00022723"/>
    </source>
</evidence>
<evidence type="ECO:0000256" key="1">
    <source>
        <dbReference type="ARBA" id="ARBA00001974"/>
    </source>
</evidence>
<evidence type="ECO:0000313" key="10">
    <source>
        <dbReference type="EMBL" id="EJZ09838.1"/>
    </source>
</evidence>
<dbReference type="InterPro" id="IPR006058">
    <property type="entry name" value="2Fe2S_fd_BS"/>
</dbReference>
<dbReference type="Gene3D" id="3.10.20.30">
    <property type="match status" value="1"/>
</dbReference>
<gene>
    <name evidence="10" type="ORF">MVAC_11167</name>
</gene>
<proteinExistence type="predicted"/>
<dbReference type="InterPro" id="IPR001433">
    <property type="entry name" value="OxRdtase_FAD/NAD-bd"/>
</dbReference>
<evidence type="ECO:0000259" key="9">
    <source>
        <dbReference type="PROSITE" id="PS51384"/>
    </source>
</evidence>
<dbReference type="SUPFAM" id="SSF63380">
    <property type="entry name" value="Riboflavin synthase domain-like"/>
    <property type="match status" value="1"/>
</dbReference>
<dbReference type="InterPro" id="IPR036010">
    <property type="entry name" value="2Fe-2S_ferredoxin-like_sf"/>
</dbReference>
<accession>K0V4V5</accession>
<sequence length="297" mass="32160">MVSLELCAEDGAPLPGWTPGAHIEIELADKIVRHYSLCGNPADAQRWRIAVLRDDNSRGGSALIHDGFRPGRLVSASWPRNNFALVDTDRYLFIAGGIGITPMLPMIHEVAGRGKAWTLVYGGRTRGSMAFVDELSTVSDGELYVLPHDEHGLLDLDRFLGSPAPHTAVYCCGPGPLIDAVELRCASWPAGALHLERFTPRERPPLSADGQFDVQLARTGTTLSVPADRTLLDVLEDAGIEIDNSCRAGICGTCELRVLGGIPEHHDDVLSDSERDSHEMILPCVSRSRSAVLVVDL</sequence>
<evidence type="ECO:0000259" key="8">
    <source>
        <dbReference type="PROSITE" id="PS51085"/>
    </source>
</evidence>
<dbReference type="Pfam" id="PF00175">
    <property type="entry name" value="NAD_binding_1"/>
    <property type="match status" value="1"/>
</dbReference>